<keyword evidence="2" id="KW-1185">Reference proteome</keyword>
<accession>A0ACB8E0I6</accession>
<gene>
    <name evidence="1" type="ORF">HPB49_014490</name>
</gene>
<dbReference type="EMBL" id="CM023470">
    <property type="protein sequence ID" value="KAH7980297.1"/>
    <property type="molecule type" value="Genomic_DNA"/>
</dbReference>
<reference evidence="1" key="1">
    <citation type="submission" date="2020-05" db="EMBL/GenBank/DDBJ databases">
        <title>Large-scale comparative analyses of tick genomes elucidate their genetic diversity and vector capacities.</title>
        <authorList>
            <person name="Jia N."/>
            <person name="Wang J."/>
            <person name="Shi W."/>
            <person name="Du L."/>
            <person name="Sun Y."/>
            <person name="Zhan W."/>
            <person name="Jiang J."/>
            <person name="Wang Q."/>
            <person name="Zhang B."/>
            <person name="Ji P."/>
            <person name="Sakyi L.B."/>
            <person name="Cui X."/>
            <person name="Yuan T."/>
            <person name="Jiang B."/>
            <person name="Yang W."/>
            <person name="Lam T.T.-Y."/>
            <person name="Chang Q."/>
            <person name="Ding S."/>
            <person name="Wang X."/>
            <person name="Zhu J."/>
            <person name="Ruan X."/>
            <person name="Zhao L."/>
            <person name="Wei J."/>
            <person name="Que T."/>
            <person name="Du C."/>
            <person name="Cheng J."/>
            <person name="Dai P."/>
            <person name="Han X."/>
            <person name="Huang E."/>
            <person name="Gao Y."/>
            <person name="Liu J."/>
            <person name="Shao H."/>
            <person name="Ye R."/>
            <person name="Li L."/>
            <person name="Wei W."/>
            <person name="Wang X."/>
            <person name="Wang C."/>
            <person name="Yang T."/>
            <person name="Huo Q."/>
            <person name="Li W."/>
            <person name="Guo W."/>
            <person name="Chen H."/>
            <person name="Zhou L."/>
            <person name="Ni X."/>
            <person name="Tian J."/>
            <person name="Zhou Y."/>
            <person name="Sheng Y."/>
            <person name="Liu T."/>
            <person name="Pan Y."/>
            <person name="Xia L."/>
            <person name="Li J."/>
            <person name="Zhao F."/>
            <person name="Cao W."/>
        </authorList>
    </citation>
    <scope>NUCLEOTIDE SEQUENCE</scope>
    <source>
        <strain evidence="1">Dsil-2018</strain>
    </source>
</reference>
<sequence length="318" mass="35865">MSTSSSYARPGRSTLMKMFRGGLSCLRTSRGPFKGIYRPTACETAWICCLPSPPHVTELTSESPVQRRNIMKEQLLAKVYELAKESGYKLKPSSIRKVSATRRQQQQQHSKSRRPAADKGIASAVRDLAASEIATESDGTDDGGSMAHEAAACEDDNLWSTNVYDVAEVSAAEPLHNDYEVLAAAPRLDASASVAIVFRTDFNYAPIKSSLQKGATELVVWRGKRHADPHLQFLEKRIHVEKGAKAREMELEKTRLAIENRRLLLEENRLSFEREQFLQRTREWEAAQDQRKEEREMFERQQQALLDAIKSLAPNFGK</sequence>
<evidence type="ECO:0000313" key="1">
    <source>
        <dbReference type="EMBL" id="KAH7980297.1"/>
    </source>
</evidence>
<protein>
    <submittedName>
        <fullName evidence="1">Uncharacterized protein</fullName>
    </submittedName>
</protein>
<organism evidence="1 2">
    <name type="scientific">Dermacentor silvarum</name>
    <name type="common">Tick</name>
    <dbReference type="NCBI Taxonomy" id="543639"/>
    <lineage>
        <taxon>Eukaryota</taxon>
        <taxon>Metazoa</taxon>
        <taxon>Ecdysozoa</taxon>
        <taxon>Arthropoda</taxon>
        <taxon>Chelicerata</taxon>
        <taxon>Arachnida</taxon>
        <taxon>Acari</taxon>
        <taxon>Parasitiformes</taxon>
        <taxon>Ixodida</taxon>
        <taxon>Ixodoidea</taxon>
        <taxon>Ixodidae</taxon>
        <taxon>Rhipicephalinae</taxon>
        <taxon>Dermacentor</taxon>
    </lineage>
</organism>
<proteinExistence type="predicted"/>
<name>A0ACB8E0I6_DERSI</name>
<comment type="caution">
    <text evidence="1">The sequence shown here is derived from an EMBL/GenBank/DDBJ whole genome shotgun (WGS) entry which is preliminary data.</text>
</comment>
<dbReference type="Proteomes" id="UP000821865">
    <property type="component" value="Chromosome 1"/>
</dbReference>
<evidence type="ECO:0000313" key="2">
    <source>
        <dbReference type="Proteomes" id="UP000821865"/>
    </source>
</evidence>